<organism evidence="1 2">
    <name type="scientific">Adlercreutzia equolifaciens</name>
    <dbReference type="NCBI Taxonomy" id="446660"/>
    <lineage>
        <taxon>Bacteria</taxon>
        <taxon>Bacillati</taxon>
        <taxon>Actinomycetota</taxon>
        <taxon>Coriobacteriia</taxon>
        <taxon>Eggerthellales</taxon>
        <taxon>Eggerthellaceae</taxon>
        <taxon>Adlercreutzia</taxon>
    </lineage>
</organism>
<comment type="caution">
    <text evidence="1">The sequence shown here is derived from an EMBL/GenBank/DDBJ whole genome shotgun (WGS) entry which is preliminary data.</text>
</comment>
<proteinExistence type="predicted"/>
<accession>A0A6L8Q8P8</accession>
<dbReference type="EMBL" id="VJNE01000012">
    <property type="protein sequence ID" value="MZG28355.1"/>
    <property type="molecule type" value="Genomic_DNA"/>
</dbReference>
<evidence type="ECO:0008006" key="3">
    <source>
        <dbReference type="Google" id="ProtNLM"/>
    </source>
</evidence>
<name>A0A6L8Q8P8_9ACTN</name>
<sequence length="67" mass="7360">MGMDDSERLARFEAVLAALLAEQESVCATLEGLRAQDKTRTATYQQLTARKLALKSMLGAFEEQGLL</sequence>
<evidence type="ECO:0000313" key="1">
    <source>
        <dbReference type="EMBL" id="MZG28355.1"/>
    </source>
</evidence>
<evidence type="ECO:0000313" key="2">
    <source>
        <dbReference type="Proteomes" id="UP000472380"/>
    </source>
</evidence>
<reference evidence="1 2" key="1">
    <citation type="submission" date="2019-07" db="EMBL/GenBank/DDBJ databases">
        <title>Draft genome sequence of Adlercreutzia equolifaciens IPLA 37004, a human intestinal strain that does not produces equol from daidzein.</title>
        <authorList>
            <person name="Vazquez L."/>
            <person name="Florez A.B."/>
            <person name="Mayo B."/>
        </authorList>
    </citation>
    <scope>NUCLEOTIDE SEQUENCE [LARGE SCALE GENOMIC DNA]</scope>
    <source>
        <strain evidence="1 2">IPLA 37004</strain>
    </source>
</reference>
<gene>
    <name evidence="1" type="ORF">FM068_07095</name>
</gene>
<dbReference type="RefSeq" id="WP_161127944.1">
    <property type="nucleotide sequence ID" value="NZ_CBCTOK010000017.1"/>
</dbReference>
<dbReference type="AlphaFoldDB" id="A0A6L8Q8P8"/>
<dbReference type="Proteomes" id="UP000472380">
    <property type="component" value="Unassembled WGS sequence"/>
</dbReference>
<protein>
    <recommendedName>
        <fullName evidence="3">DUF465 domain-containing protein</fullName>
    </recommendedName>
</protein>